<proteinExistence type="predicted"/>
<organism evidence="2 3">
    <name type="scientific">Musa acuminata subsp. malaccensis</name>
    <name type="common">Wild banana</name>
    <name type="synonym">Musa malaccensis</name>
    <dbReference type="NCBI Taxonomy" id="214687"/>
    <lineage>
        <taxon>Eukaryota</taxon>
        <taxon>Viridiplantae</taxon>
        <taxon>Streptophyta</taxon>
        <taxon>Embryophyta</taxon>
        <taxon>Tracheophyta</taxon>
        <taxon>Spermatophyta</taxon>
        <taxon>Magnoliopsida</taxon>
        <taxon>Liliopsida</taxon>
        <taxon>Zingiberales</taxon>
        <taxon>Musaceae</taxon>
        <taxon>Musa</taxon>
    </lineage>
</organism>
<dbReference type="Gramene" id="Ma09_t16470.1">
    <property type="protein sequence ID" value="Ma09_p16470.1"/>
    <property type="gene ID" value="Ma09_g16470"/>
</dbReference>
<evidence type="ECO:0000313" key="2">
    <source>
        <dbReference type="EnsemblPlants" id="Ma09_p16470.1"/>
    </source>
</evidence>
<dbReference type="EMBL" id="HG996474">
    <property type="protein sequence ID" value="CAG1835379.1"/>
    <property type="molecule type" value="Genomic_DNA"/>
</dbReference>
<dbReference type="AlphaFoldDB" id="A0A804KK86"/>
<dbReference type="Proteomes" id="UP000012960">
    <property type="component" value="Unplaced"/>
</dbReference>
<name>A0A804KK86_MUSAM</name>
<dbReference type="InParanoid" id="A0A804KK86"/>
<evidence type="ECO:0000313" key="3">
    <source>
        <dbReference type="Proteomes" id="UP000012960"/>
    </source>
</evidence>
<reference evidence="1" key="1">
    <citation type="submission" date="2021-03" db="EMBL/GenBank/DDBJ databases">
        <authorList>
            <consortium name="Genoscope - CEA"/>
            <person name="William W."/>
        </authorList>
    </citation>
    <scope>NUCLEOTIDE SEQUENCE</scope>
    <source>
        <strain evidence="1">Doubled-haploid Pahang</strain>
    </source>
</reference>
<dbReference type="EnsemblPlants" id="Ma09_t16470.1">
    <property type="protein sequence ID" value="Ma09_p16470.1"/>
    <property type="gene ID" value="Ma09_g16470"/>
</dbReference>
<evidence type="ECO:0000313" key="1">
    <source>
        <dbReference type="EMBL" id="CAG1835379.1"/>
    </source>
</evidence>
<dbReference type="OrthoDB" id="1685715at2759"/>
<protein>
    <submittedName>
        <fullName evidence="1">(wild Malaysian banana) hypothetical protein</fullName>
    </submittedName>
</protein>
<gene>
    <name evidence="1" type="ORF">GSMUA_234840.1</name>
</gene>
<keyword evidence="3" id="KW-1185">Reference proteome</keyword>
<sequence length="118" mass="12973">MACEACCTLLRPPILPYRQALAKKELYVGASDLVSVSGKTASRTAMRLFNINHLIGMKKAISWGNHPNRSLPKRKISVSVMSFDTVNPRTCTTISGYWVGPDAEDGWGYVEAVVDRSV</sequence>
<reference evidence="2" key="2">
    <citation type="submission" date="2021-05" db="UniProtKB">
        <authorList>
            <consortium name="EnsemblPlants"/>
        </authorList>
    </citation>
    <scope>IDENTIFICATION</scope>
    <source>
        <strain evidence="2">subsp. malaccensis</strain>
    </source>
</reference>
<accession>A0A804KK86</accession>